<keyword evidence="2" id="KW-1185">Reference proteome</keyword>
<dbReference type="RefSeq" id="WP_203756530.1">
    <property type="nucleotide sequence ID" value="NZ_BAAAUC010000140.1"/>
</dbReference>
<proteinExistence type="predicted"/>
<protein>
    <submittedName>
        <fullName evidence="1">Uncharacterized protein</fullName>
    </submittedName>
</protein>
<dbReference type="EMBL" id="BOMH01000126">
    <property type="protein sequence ID" value="GID71311.1"/>
    <property type="molecule type" value="Genomic_DNA"/>
</dbReference>
<gene>
    <name evidence="1" type="ORF">Acy02nite_91920</name>
</gene>
<reference evidence="1" key="1">
    <citation type="submission" date="2021-01" db="EMBL/GenBank/DDBJ databases">
        <title>Whole genome shotgun sequence of Actinoplanes cyaneus NBRC 14990.</title>
        <authorList>
            <person name="Komaki H."/>
            <person name="Tamura T."/>
        </authorList>
    </citation>
    <scope>NUCLEOTIDE SEQUENCE</scope>
    <source>
        <strain evidence="1">NBRC 14990</strain>
    </source>
</reference>
<dbReference type="AlphaFoldDB" id="A0A919IU51"/>
<dbReference type="Proteomes" id="UP000619479">
    <property type="component" value="Unassembled WGS sequence"/>
</dbReference>
<evidence type="ECO:0000313" key="1">
    <source>
        <dbReference type="EMBL" id="GID71311.1"/>
    </source>
</evidence>
<sequence>MPAPPGPTARFSIDTAICSTSYMQPKPARRRAGPAAVSRASLQADLANAHGQITRQATHFRRLEHRLSELLGTQAWREAGFGAPADIDALQRHITHLEQQIVDLQATVIDCYQELDAARAANRELIANLNWRPHH</sequence>
<name>A0A919IU51_9ACTN</name>
<evidence type="ECO:0000313" key="2">
    <source>
        <dbReference type="Proteomes" id="UP000619479"/>
    </source>
</evidence>
<organism evidence="1 2">
    <name type="scientific">Actinoplanes cyaneus</name>
    <dbReference type="NCBI Taxonomy" id="52696"/>
    <lineage>
        <taxon>Bacteria</taxon>
        <taxon>Bacillati</taxon>
        <taxon>Actinomycetota</taxon>
        <taxon>Actinomycetes</taxon>
        <taxon>Micromonosporales</taxon>
        <taxon>Micromonosporaceae</taxon>
        <taxon>Actinoplanes</taxon>
    </lineage>
</organism>
<comment type="caution">
    <text evidence="1">The sequence shown here is derived from an EMBL/GenBank/DDBJ whole genome shotgun (WGS) entry which is preliminary data.</text>
</comment>
<accession>A0A919IU51</accession>